<dbReference type="GO" id="GO:0046872">
    <property type="term" value="F:metal ion binding"/>
    <property type="evidence" value="ECO:0007669"/>
    <property type="project" value="UniProtKB-KW"/>
</dbReference>
<dbReference type="GO" id="GO:0005829">
    <property type="term" value="C:cytosol"/>
    <property type="evidence" value="ECO:0007669"/>
    <property type="project" value="TreeGrafter"/>
</dbReference>
<keyword evidence="5" id="KW-0539">Nucleus</keyword>
<accession>A0A672QKP6</accession>
<keyword evidence="8" id="KW-1185">Reference proteome</keyword>
<evidence type="ECO:0000259" key="6">
    <source>
        <dbReference type="Pfam" id="PF08652"/>
    </source>
</evidence>
<dbReference type="InParanoid" id="A0A672QKP6"/>
<comment type="cofactor">
    <cofactor evidence="5">
        <name>Mg(2+)</name>
        <dbReference type="ChEBI" id="CHEBI:18420"/>
    </cofactor>
    <text evidence="5">Binds 2 magnesium ions.</text>
</comment>
<evidence type="ECO:0000256" key="4">
    <source>
        <dbReference type="ARBA" id="ARBA00049418"/>
    </source>
</evidence>
<evidence type="ECO:0000256" key="2">
    <source>
        <dbReference type="ARBA" id="ARBA00024458"/>
    </source>
</evidence>
<dbReference type="GO" id="GO:0034353">
    <property type="term" value="F:mRNA 5'-diphosphatase activity"/>
    <property type="evidence" value="ECO:0007669"/>
    <property type="project" value="TreeGrafter"/>
</dbReference>
<keyword evidence="5" id="KW-0547">Nucleotide-binding</keyword>
<dbReference type="GO" id="GO:0110155">
    <property type="term" value="P:NAD-cap decapping"/>
    <property type="evidence" value="ECO:0007669"/>
    <property type="project" value="TreeGrafter"/>
</dbReference>
<comment type="similarity">
    <text evidence="1 5">Belongs to the DXO/Dom3Z family.</text>
</comment>
<evidence type="ECO:0000256" key="5">
    <source>
        <dbReference type="RuleBase" id="RU367113"/>
    </source>
</evidence>
<dbReference type="GO" id="GO:0005634">
    <property type="term" value="C:nucleus"/>
    <property type="evidence" value="ECO:0007669"/>
    <property type="project" value="UniProtKB-SubCell"/>
</dbReference>
<dbReference type="Proteomes" id="UP000472262">
    <property type="component" value="Unassembled WGS sequence"/>
</dbReference>
<dbReference type="GO" id="GO:0000956">
    <property type="term" value="P:nuclear-transcribed mRNA catabolic process"/>
    <property type="evidence" value="ECO:0007669"/>
    <property type="project" value="TreeGrafter"/>
</dbReference>
<dbReference type="PANTHER" id="PTHR12395:SF9">
    <property type="entry name" value="DECAPPING AND EXORIBONUCLEASE PROTEIN"/>
    <property type="match status" value="1"/>
</dbReference>
<evidence type="ECO:0000256" key="1">
    <source>
        <dbReference type="ARBA" id="ARBA00006562"/>
    </source>
</evidence>
<dbReference type="EC" id="3.6.1.-" evidence="5"/>
<evidence type="ECO:0000256" key="3">
    <source>
        <dbReference type="ARBA" id="ARBA00024564"/>
    </source>
</evidence>
<dbReference type="InterPro" id="IPR013961">
    <property type="entry name" value="RAI1"/>
</dbReference>
<dbReference type="GO" id="GO:0000166">
    <property type="term" value="F:nucleotide binding"/>
    <property type="evidence" value="ECO:0007669"/>
    <property type="project" value="UniProtKB-KW"/>
</dbReference>
<comment type="subcellular location">
    <subcellularLocation>
        <location evidence="5">Nucleus</location>
    </subcellularLocation>
</comment>
<feature type="domain" description="RAI1-like" evidence="6">
    <location>
        <begin position="90"/>
        <end position="197"/>
    </location>
</feature>
<reference evidence="7" key="2">
    <citation type="submission" date="2025-09" db="UniProtKB">
        <authorList>
            <consortium name="Ensembl"/>
        </authorList>
    </citation>
    <scope>IDENTIFICATION</scope>
</reference>
<dbReference type="AlphaFoldDB" id="A0A672QKP6"/>
<dbReference type="OMA" id="METLFRW"/>
<sequence>MIGPPKITILATPLLQTHFPLYKQPVEVGCFSLDPHRSFYNDQRQLRYYVQPRKSPDLNLRDSYTSRFVKRDDCVKEKLDHVLKWILPLKNKLLKWWAQSFLPGVPQIVAGFRDHDGIVVSVETFQTSKISQLIKNEYNCWKPTVCMNFCNDFLSFVKSVVKEDGPRLVYLFKWDPHRDVTFTVHRDSQYTFLPEWYIKDMRSHPSSHH</sequence>
<reference evidence="7" key="1">
    <citation type="submission" date="2025-08" db="UniProtKB">
        <authorList>
            <consortium name="Ensembl"/>
        </authorList>
    </citation>
    <scope>IDENTIFICATION</scope>
</reference>
<comment type="function">
    <text evidence="5">Decapping enzyme for NAD-capped RNAs: specifically hydrolyzes the nicotinamide adenine dinucleotide (NAD) cap from a subset of RNAs by removing the entire NAD moiety from the 5'-end of an NAD-capped RNA.</text>
</comment>
<keyword evidence="5" id="KW-0694">RNA-binding</keyword>
<name>A0A672QKP6_SINGR</name>
<keyword evidence="5" id="KW-0378">Hydrolase</keyword>
<proteinExistence type="inferred from homology"/>
<comment type="catalytic activity">
    <reaction evidence="4">
        <text>a 5'-end NAD(+)-phospho-ribonucleoside in snoRNA + H2O = a 5'-end phospho-ribonucleoside in snoRNA + NAD(+) + H(+)</text>
        <dbReference type="Rhea" id="RHEA:60892"/>
        <dbReference type="Rhea" id="RHEA-COMP:15699"/>
        <dbReference type="Rhea" id="RHEA-COMP:15700"/>
        <dbReference type="ChEBI" id="CHEBI:15377"/>
        <dbReference type="ChEBI" id="CHEBI:15378"/>
        <dbReference type="ChEBI" id="CHEBI:57540"/>
        <dbReference type="ChEBI" id="CHEBI:138282"/>
        <dbReference type="ChEBI" id="CHEBI:144029"/>
    </reaction>
    <physiologicalReaction direction="left-to-right" evidence="4">
        <dbReference type="Rhea" id="RHEA:60893"/>
    </physiologicalReaction>
</comment>
<evidence type="ECO:0000313" key="8">
    <source>
        <dbReference type="Proteomes" id="UP000472262"/>
    </source>
</evidence>
<keyword evidence="5" id="KW-0540">Nuclease</keyword>
<dbReference type="InterPro" id="IPR039039">
    <property type="entry name" value="RAI1-like_fam"/>
</dbReference>
<keyword evidence="5" id="KW-0460">Magnesium</keyword>
<organism evidence="7 8">
    <name type="scientific">Sinocyclocheilus grahami</name>
    <name type="common">Dianchi golden-line fish</name>
    <name type="synonym">Barbus grahami</name>
    <dbReference type="NCBI Taxonomy" id="75366"/>
    <lineage>
        <taxon>Eukaryota</taxon>
        <taxon>Metazoa</taxon>
        <taxon>Chordata</taxon>
        <taxon>Craniata</taxon>
        <taxon>Vertebrata</taxon>
        <taxon>Euteleostomi</taxon>
        <taxon>Actinopterygii</taxon>
        <taxon>Neopterygii</taxon>
        <taxon>Teleostei</taxon>
        <taxon>Ostariophysi</taxon>
        <taxon>Cypriniformes</taxon>
        <taxon>Cyprinidae</taxon>
        <taxon>Cyprininae</taxon>
        <taxon>Sinocyclocheilus</taxon>
    </lineage>
</organism>
<dbReference type="GO" id="GO:0004518">
    <property type="term" value="F:nuclease activity"/>
    <property type="evidence" value="ECO:0007669"/>
    <property type="project" value="UniProtKB-KW"/>
</dbReference>
<evidence type="ECO:0000313" key="7">
    <source>
        <dbReference type="Ensembl" id="ENSSGRP00000076626.1"/>
    </source>
</evidence>
<comment type="catalytic activity">
    <reaction evidence="3">
        <text>a 5'-end CoA-ribonucleoside in mRNA + H2O = 3'-dephospho-CoA + a 5'-end phospho-ribonucleoside in mRNA + H(+)</text>
        <dbReference type="Rhea" id="RHEA:67496"/>
        <dbReference type="Rhea" id="RHEA-COMP:15692"/>
        <dbReference type="Rhea" id="RHEA-COMP:17276"/>
        <dbReference type="ChEBI" id="CHEBI:15377"/>
        <dbReference type="ChEBI" id="CHEBI:15378"/>
        <dbReference type="ChEBI" id="CHEBI:57328"/>
        <dbReference type="ChEBI" id="CHEBI:138282"/>
        <dbReference type="ChEBI" id="CHEBI:172371"/>
    </reaction>
    <physiologicalReaction direction="left-to-right" evidence="3">
        <dbReference type="Rhea" id="RHEA:67497"/>
    </physiologicalReaction>
</comment>
<comment type="catalytic activity">
    <reaction evidence="2">
        <text>a 5'-end FAD-phospho-ribonucleoside in mRNA + H2O = a 5'-end phospho-ribonucleoside in mRNA + FAD + H(+)</text>
        <dbReference type="Rhea" id="RHEA:67492"/>
        <dbReference type="Rhea" id="RHEA-COMP:15692"/>
        <dbReference type="Rhea" id="RHEA-COMP:17275"/>
        <dbReference type="ChEBI" id="CHEBI:15377"/>
        <dbReference type="ChEBI" id="CHEBI:15378"/>
        <dbReference type="ChEBI" id="CHEBI:57692"/>
        <dbReference type="ChEBI" id="CHEBI:138282"/>
        <dbReference type="ChEBI" id="CHEBI:172372"/>
    </reaction>
    <physiologicalReaction direction="left-to-right" evidence="2">
        <dbReference type="Rhea" id="RHEA:67493"/>
    </physiologicalReaction>
</comment>
<dbReference type="GO" id="GO:0003723">
    <property type="term" value="F:RNA binding"/>
    <property type="evidence" value="ECO:0007669"/>
    <property type="project" value="UniProtKB-KW"/>
</dbReference>
<dbReference type="Pfam" id="PF08652">
    <property type="entry name" value="RAI1"/>
    <property type="match status" value="2"/>
</dbReference>
<feature type="domain" description="RAI1-like" evidence="6">
    <location>
        <begin position="23"/>
        <end position="87"/>
    </location>
</feature>
<keyword evidence="5" id="KW-0479">Metal-binding</keyword>
<dbReference type="PANTHER" id="PTHR12395">
    <property type="entry name" value="DOM-3 RELATED"/>
    <property type="match status" value="1"/>
</dbReference>
<protein>
    <recommendedName>
        <fullName evidence="5">Decapping nuclease</fullName>
        <ecNumber evidence="5">3.6.1.-</ecNumber>
    </recommendedName>
</protein>
<dbReference type="Ensembl" id="ENSSGRT00000081571.1">
    <property type="protein sequence ID" value="ENSSGRP00000076626.1"/>
    <property type="gene ID" value="ENSSGRG00000038823.1"/>
</dbReference>